<feature type="transmembrane region" description="Helical" evidence="1">
    <location>
        <begin position="464"/>
        <end position="486"/>
    </location>
</feature>
<comment type="caution">
    <text evidence="3">The sequence shown here is derived from an EMBL/GenBank/DDBJ whole genome shotgun (WGS) entry which is preliminary data.</text>
</comment>
<evidence type="ECO:0000313" key="3">
    <source>
        <dbReference type="EMBL" id="KUF78479.1"/>
    </source>
</evidence>
<feature type="transmembrane region" description="Helical" evidence="1">
    <location>
        <begin position="522"/>
        <end position="539"/>
    </location>
</feature>
<feature type="transmembrane region" description="Helical" evidence="1">
    <location>
        <begin position="545"/>
        <end position="563"/>
    </location>
</feature>
<feature type="transmembrane region" description="Helical" evidence="1">
    <location>
        <begin position="746"/>
        <end position="767"/>
    </location>
</feature>
<dbReference type="PROSITE" id="PS50181">
    <property type="entry name" value="FBOX"/>
    <property type="match status" value="1"/>
</dbReference>
<keyword evidence="1" id="KW-0812">Transmembrane</keyword>
<protein>
    <recommendedName>
        <fullName evidence="2">F-box domain-containing protein</fullName>
    </recommendedName>
</protein>
<feature type="transmembrane region" description="Helical" evidence="1">
    <location>
        <begin position="15"/>
        <end position="42"/>
    </location>
</feature>
<gene>
    <name evidence="3" type="ORF">AM587_10010421</name>
</gene>
<keyword evidence="1" id="KW-0472">Membrane</keyword>
<dbReference type="InterPro" id="IPR036047">
    <property type="entry name" value="F-box-like_dom_sf"/>
</dbReference>
<feature type="transmembrane region" description="Helical" evidence="1">
    <location>
        <begin position="773"/>
        <end position="797"/>
    </location>
</feature>
<feature type="transmembrane region" description="Helical" evidence="1">
    <location>
        <begin position="630"/>
        <end position="654"/>
    </location>
</feature>
<dbReference type="Proteomes" id="UP000052943">
    <property type="component" value="Unassembled WGS sequence"/>
</dbReference>
<feature type="transmembrane region" description="Helical" evidence="1">
    <location>
        <begin position="102"/>
        <end position="126"/>
    </location>
</feature>
<evidence type="ECO:0000259" key="2">
    <source>
        <dbReference type="PROSITE" id="PS50181"/>
    </source>
</evidence>
<accession>A0A0W8C330</accession>
<evidence type="ECO:0000256" key="1">
    <source>
        <dbReference type="SAM" id="Phobius"/>
    </source>
</evidence>
<feature type="transmembrane region" description="Helical" evidence="1">
    <location>
        <begin position="682"/>
        <end position="700"/>
    </location>
</feature>
<organism evidence="3 4">
    <name type="scientific">Phytophthora nicotianae</name>
    <name type="common">Potato buckeye rot agent</name>
    <name type="synonym">Phytophthora parasitica</name>
    <dbReference type="NCBI Taxonomy" id="4792"/>
    <lineage>
        <taxon>Eukaryota</taxon>
        <taxon>Sar</taxon>
        <taxon>Stramenopiles</taxon>
        <taxon>Oomycota</taxon>
        <taxon>Peronosporomycetes</taxon>
        <taxon>Peronosporales</taxon>
        <taxon>Peronosporaceae</taxon>
        <taxon>Phytophthora</taxon>
    </lineage>
</organism>
<feature type="transmembrane region" description="Helical" evidence="1">
    <location>
        <begin position="220"/>
        <end position="241"/>
    </location>
</feature>
<feature type="transmembrane region" description="Helical" evidence="1">
    <location>
        <begin position="392"/>
        <end position="413"/>
    </location>
</feature>
<proteinExistence type="predicted"/>
<name>A0A0W8C330_PHYNI</name>
<reference evidence="3 4" key="1">
    <citation type="submission" date="2015-11" db="EMBL/GenBank/DDBJ databases">
        <title>Genomes and virulence difference between two physiological races of Phytophthora nicotianae.</title>
        <authorList>
            <person name="Liu H."/>
            <person name="Ma X."/>
            <person name="Yu H."/>
            <person name="Fang D."/>
            <person name="Li Y."/>
            <person name="Wang X."/>
            <person name="Wang W."/>
            <person name="Dong Y."/>
            <person name="Xiao B."/>
        </authorList>
    </citation>
    <scope>NUCLEOTIDE SEQUENCE [LARGE SCALE GENOMIC DNA]</scope>
    <source>
        <strain evidence="4">race 0</strain>
    </source>
</reference>
<feature type="transmembrane region" description="Helical" evidence="1">
    <location>
        <begin position="253"/>
        <end position="272"/>
    </location>
</feature>
<dbReference type="OrthoDB" id="162437at2759"/>
<dbReference type="InterPro" id="IPR001810">
    <property type="entry name" value="F-box_dom"/>
</dbReference>
<feature type="domain" description="F-box" evidence="2">
    <location>
        <begin position="895"/>
        <end position="943"/>
    </location>
</feature>
<dbReference type="AlphaFoldDB" id="A0A0W8C330"/>
<dbReference type="SUPFAM" id="SSF81383">
    <property type="entry name" value="F-box domain"/>
    <property type="match status" value="1"/>
</dbReference>
<feature type="transmembrane region" description="Helical" evidence="1">
    <location>
        <begin position="492"/>
        <end position="510"/>
    </location>
</feature>
<evidence type="ECO:0000313" key="4">
    <source>
        <dbReference type="Proteomes" id="UP000052943"/>
    </source>
</evidence>
<keyword evidence="1" id="KW-1133">Transmembrane helix</keyword>
<dbReference type="EMBL" id="LNFO01005322">
    <property type="protein sequence ID" value="KUF78479.1"/>
    <property type="molecule type" value="Genomic_DNA"/>
</dbReference>
<feature type="transmembrane region" description="Helical" evidence="1">
    <location>
        <begin position="606"/>
        <end position="624"/>
    </location>
</feature>
<sequence>MASVLSLYTASHSAWIAIGVGAATAAVLAFVSDFLAASLHLLETRLDPQQMRGIGGMLWLKVALSYVCVGYIISDTGRKLHSYVFGQEIEAEVQFQSVDQLVFNYLLITLVGASLIIASELLLLCAPTRRAGIALQGRIVDARKNWERHPLRSLVEVTGTFGATTLYYSTTKDMLLSLQLGTCCGVLLILSSELLASASRPRFVSPPSPQAAVEMPADHWVKLIPVIVMMLYFLFQVYAAIVRAANVPSSSLTLMLSFIAVAAITLTVLALSGRKPSLMELFRLGRRLAARFCVGIITLIAPKVSYGLPGVLFSCGLSAFCIAFSRECWDDIEVSDGAQLKEISCAAPEPADTPAISTLSKVCPSDTLQSWSDRALSFVKERYPHLYKRVKWTFVGIMVVSTLDMCSTFFAVINQDKLSLSLSQYSAINVVVSASVGYLTSPAPYELHPAVLLNTGVKQFKNKWVVFPLHMFVETLVFVGVFVGTFAASSTVFSSLTLAALSGIVVSIGGHWNWQLEPLRSFLELFTWFAVICGSFALYDDLVLALQLGTFSGIAVTLSGEYFRKNRSRLIPWGQGLLADAEVLAAPISPIGTPCGNAEPNRARPLPVMLLFAYIGSGTFQWIFENMRSLEVTVLLATIAGIAFLCFADMLVLFKPTRWAGVILQDRFINVKQNWREYPVRSFVEFGCFMGVIYGSYAIYHDLVVAVQVGTLSGMLVTLGGEQLRSCARAMPLNEADRKEVEKTQILPLPVMSLLGLVGAVAFNIIYTHLRSIEVAFVLATTSGVIFALVGDMFVIWKPTRKVGMILQERILYFKPNFSSHTRRSWMEVASLCGGWYLSYDFLWPGDLLIAIQFGTTTGIVACVCGELTMEYVAEAERRLIAGVSAKLAQDPQRDSTFLNLPYEVQFEVAHFLTAEDLLVARATCHKINSMLKAESARFWLHASLRRTIRDHRERSRVHSISHRMGNRARSLVFEAITLVLPKIVGARDPAQVLTSSNEVNRALKWVYLNAGWIRKQNLPQLVNEVEIEGSALISLTAGDVAFDVFRHMPDKSSLGIIITRNEDFAIERVEVPRGVYDTIQRDPFSFVAAETLSTLEVFSNWHLTVVAFVTMTLIFIGQFSSDLLRAYILPASFTWWGVR</sequence>
<dbReference type="Pfam" id="PF00646">
    <property type="entry name" value="F-box"/>
    <property type="match status" value="1"/>
</dbReference>
<feature type="transmembrane region" description="Helical" evidence="1">
    <location>
        <begin position="54"/>
        <end position="73"/>
    </location>
</feature>